<dbReference type="Gene3D" id="3.40.50.1700">
    <property type="entry name" value="Glycoside hydrolase family 3 C-terminal domain"/>
    <property type="match status" value="1"/>
</dbReference>
<keyword evidence="3" id="KW-1133">Transmembrane helix</keyword>
<keyword evidence="2 5" id="KW-0378">Hydrolase</keyword>
<proteinExistence type="inferred from homology"/>
<gene>
    <name evidence="5" type="primary">bglB_3</name>
    <name evidence="5" type="ORF">ERS852407_04496</name>
</gene>
<sequence>MFMKKRALWRGLTTLFTFIFSLTIIIGVVAESYKATIDTALGTLSEKFVSENTEDDPLYDKFQPSAEVLNEDGTGNSHALIQKAIDLNRQQAAEGAVLLKNNNADGQGLPLAGNSQVTLFGIRSHVSLLGSSFGVKAQGPYISLEQALTQNKTDFKNTIAYTLNNNFATGEVTRGATLDSWSGDEFEFEGAGFTVNPVMTAIYDKLNETYLHSENETPSAEYDPGEPSAAEIKAVNSDYAASFAEYGDAAIVVISRPSAESKDYLPGGVVDGLGAEEPLQLTANERDTIEMAKKCSDNVIVLLNSANAVEIGDLKNDPEIDSILWIGFPGCYGMLGVSDILCGRTSPSGALPDIYATYNMSAPAMQNMGNFQYENGAEMLTRGAGQTGGTTGNYLIEAEGIYVGYRYYETRYYDSVFGNGNAGSPVGAYASSTEWDYDKEVAYGFGYGLSYTDFTQEFEGEPEFNVSTDPETGVCDATAVFHVKVTNTGDMAGKSIVQIYGQAPYTEGGVEKSAVQLLNFGKTDTLKPGESQVVSVEVDLQYIASYDNTYDNGDGTVGTYILDPGTYYFAMGNGAHDALNHMMARQGADPESLSGESNSAMAYEHKITEDFISSTAFSVSKTGEKISNQLDYADWNYFQPGEVTYLSRTDWAGTYPKSYTDMTLVNEELINLLNGNYYTIQTDDDTSGITWGKDSNLMFYEMYGTDFDDAKWQELLDKMTLEEAQYLATFGGPSIPGVSSIGTVETYMTENAGNGVAVNLNASKDTGAPWSISASDPNGNWHPEVFANAPLVAASFNQDLYKEVGSFIGEEALFTGIPILWGPGLNTHRHAYNGRNGEYYSEDPVLSGSAAMEFAIGALDYGLIAAPKHFAFNDQETNRSGVAPYMLEQRAREVELRAYQIAFEATKYDTEEEDAGMRGLMVSFSKIGPVECTASYELMTEILKEEWGFKGYAVTDIYDDTDIYGAVLASGTTCFDTRGISGFYGATTLENCSTFATQVDGSKVSAQLLSGDARLQNAVKDSCHNILYAFSQSSLMNRYNSTTHIEQTMTWWRMAYIAAIAAFGILLLASGALYVVSSKRKEREVS</sequence>
<evidence type="ECO:0000259" key="4">
    <source>
        <dbReference type="SMART" id="SM01217"/>
    </source>
</evidence>
<keyword evidence="3" id="KW-0812">Transmembrane</keyword>
<organism evidence="5 6">
    <name type="scientific">Hungatella hathewayi</name>
    <dbReference type="NCBI Taxonomy" id="154046"/>
    <lineage>
        <taxon>Bacteria</taxon>
        <taxon>Bacillati</taxon>
        <taxon>Bacillota</taxon>
        <taxon>Clostridia</taxon>
        <taxon>Lachnospirales</taxon>
        <taxon>Lachnospiraceae</taxon>
        <taxon>Hungatella</taxon>
    </lineage>
</organism>
<accession>A0A174JB61</accession>
<name>A0A174JB61_9FIRM</name>
<dbReference type="EC" id="3.2.1.21" evidence="5"/>
<dbReference type="InterPro" id="IPR017853">
    <property type="entry name" value="GH"/>
</dbReference>
<dbReference type="SUPFAM" id="SSF52279">
    <property type="entry name" value="Beta-D-glucan exohydrolase, C-terminal domain"/>
    <property type="match status" value="1"/>
</dbReference>
<comment type="similarity">
    <text evidence="1">Belongs to the glycosyl hydrolase 3 family.</text>
</comment>
<dbReference type="Proteomes" id="UP000095651">
    <property type="component" value="Unassembled WGS sequence"/>
</dbReference>
<dbReference type="PANTHER" id="PTHR42715:SF10">
    <property type="entry name" value="BETA-GLUCOSIDASE"/>
    <property type="match status" value="1"/>
</dbReference>
<reference evidence="5 6" key="1">
    <citation type="submission" date="2015-09" db="EMBL/GenBank/DDBJ databases">
        <authorList>
            <consortium name="Pathogen Informatics"/>
        </authorList>
    </citation>
    <scope>NUCLEOTIDE SEQUENCE [LARGE SCALE GENOMIC DNA]</scope>
    <source>
        <strain evidence="5 6">2789STDY5608850</strain>
    </source>
</reference>
<dbReference type="RefSeq" id="WP_055658526.1">
    <property type="nucleotide sequence ID" value="NZ_CABIXC010000014.1"/>
</dbReference>
<dbReference type="GO" id="GO:0005975">
    <property type="term" value="P:carbohydrate metabolic process"/>
    <property type="evidence" value="ECO:0007669"/>
    <property type="project" value="InterPro"/>
</dbReference>
<dbReference type="InterPro" id="IPR036881">
    <property type="entry name" value="Glyco_hydro_3_C_sf"/>
</dbReference>
<dbReference type="PANTHER" id="PTHR42715">
    <property type="entry name" value="BETA-GLUCOSIDASE"/>
    <property type="match status" value="1"/>
</dbReference>
<dbReference type="AlphaFoldDB" id="A0A174JB61"/>
<keyword evidence="3" id="KW-0472">Membrane</keyword>
<protein>
    <submittedName>
        <fullName evidence="5">Beta-glucosidase</fullName>
        <ecNumber evidence="5">3.2.1.21</ecNumber>
    </submittedName>
</protein>
<feature type="domain" description="Fibronectin type III-like" evidence="4">
    <location>
        <begin position="495"/>
        <end position="575"/>
    </location>
</feature>
<dbReference type="SMART" id="SM01217">
    <property type="entry name" value="Fn3_like"/>
    <property type="match status" value="1"/>
</dbReference>
<evidence type="ECO:0000256" key="3">
    <source>
        <dbReference type="SAM" id="Phobius"/>
    </source>
</evidence>
<dbReference type="Pfam" id="PF00933">
    <property type="entry name" value="Glyco_hydro_3"/>
    <property type="match status" value="1"/>
</dbReference>
<dbReference type="InterPro" id="IPR050288">
    <property type="entry name" value="Cellulose_deg_GH3"/>
</dbReference>
<dbReference type="Gene3D" id="2.60.40.10">
    <property type="entry name" value="Immunoglobulins"/>
    <property type="match status" value="1"/>
</dbReference>
<evidence type="ECO:0000313" key="5">
    <source>
        <dbReference type="EMBL" id="CUO94370.1"/>
    </source>
</evidence>
<dbReference type="EMBL" id="CYZE01000014">
    <property type="protein sequence ID" value="CUO94370.1"/>
    <property type="molecule type" value="Genomic_DNA"/>
</dbReference>
<dbReference type="GO" id="GO:0008422">
    <property type="term" value="F:beta-glucosidase activity"/>
    <property type="evidence" value="ECO:0007669"/>
    <property type="project" value="UniProtKB-EC"/>
</dbReference>
<dbReference type="InterPro" id="IPR013783">
    <property type="entry name" value="Ig-like_fold"/>
</dbReference>
<dbReference type="Pfam" id="PF01915">
    <property type="entry name" value="Glyco_hydro_3_C"/>
    <property type="match status" value="1"/>
</dbReference>
<evidence type="ECO:0000256" key="2">
    <source>
        <dbReference type="ARBA" id="ARBA00022801"/>
    </source>
</evidence>
<dbReference type="Pfam" id="PF14310">
    <property type="entry name" value="Fn3-like"/>
    <property type="match status" value="1"/>
</dbReference>
<dbReference type="InterPro" id="IPR036962">
    <property type="entry name" value="Glyco_hydro_3_N_sf"/>
</dbReference>
<feature type="transmembrane region" description="Helical" evidence="3">
    <location>
        <begin position="1051"/>
        <end position="1076"/>
    </location>
</feature>
<dbReference type="Gene3D" id="3.20.20.300">
    <property type="entry name" value="Glycoside hydrolase, family 3, N-terminal domain"/>
    <property type="match status" value="1"/>
</dbReference>
<evidence type="ECO:0000313" key="6">
    <source>
        <dbReference type="Proteomes" id="UP000095651"/>
    </source>
</evidence>
<dbReference type="PRINTS" id="PR00133">
    <property type="entry name" value="GLHYDRLASE3"/>
</dbReference>
<dbReference type="InterPro" id="IPR002772">
    <property type="entry name" value="Glyco_hydro_3_C"/>
</dbReference>
<dbReference type="SUPFAM" id="SSF51445">
    <property type="entry name" value="(Trans)glycosidases"/>
    <property type="match status" value="1"/>
</dbReference>
<dbReference type="InterPro" id="IPR026891">
    <property type="entry name" value="Fn3-like"/>
</dbReference>
<evidence type="ECO:0000256" key="1">
    <source>
        <dbReference type="ARBA" id="ARBA00005336"/>
    </source>
</evidence>
<dbReference type="InterPro" id="IPR001764">
    <property type="entry name" value="Glyco_hydro_3_N"/>
</dbReference>
<keyword evidence="5" id="KW-0326">Glycosidase</keyword>